<accession>A0A8J3T1M2</accession>
<feature type="compositionally biased region" description="Gly residues" evidence="1">
    <location>
        <begin position="235"/>
        <end position="244"/>
    </location>
</feature>
<feature type="compositionally biased region" description="Pro residues" evidence="1">
    <location>
        <begin position="190"/>
        <end position="200"/>
    </location>
</feature>
<feature type="chain" id="PRO_5035148114" description="LPXTG cell wall anchor domain-containing protein" evidence="2">
    <location>
        <begin position="23"/>
        <end position="283"/>
    </location>
</feature>
<keyword evidence="4" id="KW-1185">Reference proteome</keyword>
<dbReference type="AlphaFoldDB" id="A0A8J3T1M2"/>
<dbReference type="EMBL" id="BOOK01000040">
    <property type="protein sequence ID" value="GII03636.1"/>
    <property type="molecule type" value="Genomic_DNA"/>
</dbReference>
<comment type="caution">
    <text evidence="3">The sequence shown here is derived from an EMBL/GenBank/DDBJ whole genome shotgun (WGS) entry which is preliminary data.</text>
</comment>
<reference evidence="3" key="1">
    <citation type="submission" date="2021-01" db="EMBL/GenBank/DDBJ databases">
        <title>Whole genome shotgun sequence of Planobispora takensis NBRC 109077.</title>
        <authorList>
            <person name="Komaki H."/>
            <person name="Tamura T."/>
        </authorList>
    </citation>
    <scope>NUCLEOTIDE SEQUENCE</scope>
    <source>
        <strain evidence="3">NBRC 109077</strain>
    </source>
</reference>
<name>A0A8J3T1M2_9ACTN</name>
<gene>
    <name evidence="3" type="ORF">Pta02_56440</name>
</gene>
<protein>
    <recommendedName>
        <fullName evidence="5">LPXTG cell wall anchor domain-containing protein</fullName>
    </recommendedName>
</protein>
<feature type="region of interest" description="Disordered" evidence="1">
    <location>
        <begin position="180"/>
        <end position="245"/>
    </location>
</feature>
<feature type="signal peptide" evidence="2">
    <location>
        <begin position="1"/>
        <end position="22"/>
    </location>
</feature>
<keyword evidence="2" id="KW-0732">Signal</keyword>
<evidence type="ECO:0000256" key="2">
    <source>
        <dbReference type="SAM" id="SignalP"/>
    </source>
</evidence>
<evidence type="ECO:0008006" key="5">
    <source>
        <dbReference type="Google" id="ProtNLM"/>
    </source>
</evidence>
<proteinExistence type="predicted"/>
<organism evidence="3 4">
    <name type="scientific">Planobispora takensis</name>
    <dbReference type="NCBI Taxonomy" id="1367882"/>
    <lineage>
        <taxon>Bacteria</taxon>
        <taxon>Bacillati</taxon>
        <taxon>Actinomycetota</taxon>
        <taxon>Actinomycetes</taxon>
        <taxon>Streptosporangiales</taxon>
        <taxon>Streptosporangiaceae</taxon>
        <taxon>Planobispora</taxon>
    </lineage>
</organism>
<evidence type="ECO:0000313" key="3">
    <source>
        <dbReference type="EMBL" id="GII03636.1"/>
    </source>
</evidence>
<dbReference type="RefSeq" id="WP_203877912.1">
    <property type="nucleotide sequence ID" value="NZ_BOOK01000040.1"/>
</dbReference>
<dbReference type="Proteomes" id="UP000634476">
    <property type="component" value="Unassembled WGS sequence"/>
</dbReference>
<sequence>MRVRLILPAVTLTLLPHQQAHAAGAAVVVTEIVEYECTTKATGDKQDVEVRVQLTMPTGARAGEQLSIGWRGTYVEGAELSAPAGGLAAGTKLYAYASISDFPGLTSGTGVGELGTPEAGEIIPLPAGVVPVLTTPNAAGTGTVRPAAINFGTTPSERAIECEVLNEDVLTTHALRVAAASGEPGDDPDPTGPVPAPVNPQPTRTVTATATATAVETAQEDAPGNGVMRTPRGGAATGGGGEAGPDGRTFVASGLLLVLASATGLLLRRRRGAGPRPDSAPAR</sequence>
<feature type="compositionally biased region" description="Low complexity" evidence="1">
    <location>
        <begin position="201"/>
        <end position="217"/>
    </location>
</feature>
<evidence type="ECO:0000313" key="4">
    <source>
        <dbReference type="Proteomes" id="UP000634476"/>
    </source>
</evidence>
<evidence type="ECO:0000256" key="1">
    <source>
        <dbReference type="SAM" id="MobiDB-lite"/>
    </source>
</evidence>